<dbReference type="WBParaSite" id="PDA_v2.g3398.t1">
    <property type="protein sequence ID" value="PDA_v2.g3398.t1"/>
    <property type="gene ID" value="PDA_v2.g3398"/>
</dbReference>
<evidence type="ECO:0000313" key="1">
    <source>
        <dbReference type="Proteomes" id="UP000887578"/>
    </source>
</evidence>
<organism evidence="1 2">
    <name type="scientific">Panagrolaimus davidi</name>
    <dbReference type="NCBI Taxonomy" id="227884"/>
    <lineage>
        <taxon>Eukaryota</taxon>
        <taxon>Metazoa</taxon>
        <taxon>Ecdysozoa</taxon>
        <taxon>Nematoda</taxon>
        <taxon>Chromadorea</taxon>
        <taxon>Rhabditida</taxon>
        <taxon>Tylenchina</taxon>
        <taxon>Panagrolaimomorpha</taxon>
        <taxon>Panagrolaimoidea</taxon>
        <taxon>Panagrolaimidae</taxon>
        <taxon>Panagrolaimus</taxon>
    </lineage>
</organism>
<reference evidence="2" key="1">
    <citation type="submission" date="2022-11" db="UniProtKB">
        <authorList>
            <consortium name="WormBaseParasite"/>
        </authorList>
    </citation>
    <scope>IDENTIFICATION</scope>
</reference>
<proteinExistence type="predicted"/>
<name>A0A914QIK0_9BILA</name>
<evidence type="ECO:0000313" key="2">
    <source>
        <dbReference type="WBParaSite" id="PDA_v2.g3398.t1"/>
    </source>
</evidence>
<dbReference type="AlphaFoldDB" id="A0A914QIK0"/>
<accession>A0A914QIK0</accession>
<dbReference type="Proteomes" id="UP000887578">
    <property type="component" value="Unplaced"/>
</dbReference>
<sequence length="72" mass="8341">MRVKFEGGDNTTVWGTVYGKNWVESFPRNAPVGAVIKISFRALPPYSRYVETSDVKFEIHINDFRYIDRADI</sequence>
<keyword evidence="1" id="KW-1185">Reference proteome</keyword>
<protein>
    <submittedName>
        <fullName evidence="2">Galectin</fullName>
    </submittedName>
</protein>